<organism evidence="1 2">
    <name type="scientific">Paenibacillus solisilvae</name>
    <dbReference type="NCBI Taxonomy" id="2486751"/>
    <lineage>
        <taxon>Bacteria</taxon>
        <taxon>Bacillati</taxon>
        <taxon>Bacillota</taxon>
        <taxon>Bacilli</taxon>
        <taxon>Bacillales</taxon>
        <taxon>Paenibacillaceae</taxon>
        <taxon>Paenibacillus</taxon>
    </lineage>
</organism>
<reference evidence="2" key="1">
    <citation type="journal article" date="2019" name="Int. J. Syst. Evol. Microbiol.">
        <title>The Global Catalogue of Microorganisms (GCM) 10K type strain sequencing project: providing services to taxonomists for standard genome sequencing and annotation.</title>
        <authorList>
            <consortium name="The Broad Institute Genomics Platform"/>
            <consortium name="The Broad Institute Genome Sequencing Center for Infectious Disease"/>
            <person name="Wu L."/>
            <person name="Ma J."/>
        </authorList>
    </citation>
    <scope>NUCLEOTIDE SEQUENCE [LARGE SCALE GENOMIC DNA]</scope>
    <source>
        <strain evidence="2">CGMCC 1.3240</strain>
    </source>
</reference>
<keyword evidence="2" id="KW-1185">Reference proteome</keyword>
<sequence>MRTEELEIKANYLKALIKEKRSLLDKHYNDIDSKQKEIWELEMDIDISTDLMRLEKALNNKRNEITRKHERLYSMQEKFEDLTAKDMTSIKKEIETIEIKLSKLQ</sequence>
<gene>
    <name evidence="1" type="ORF">ACFPYJ_17760</name>
</gene>
<dbReference type="EMBL" id="JBHSOW010000063">
    <property type="protein sequence ID" value="MFC5650926.1"/>
    <property type="molecule type" value="Genomic_DNA"/>
</dbReference>
<evidence type="ECO:0000313" key="1">
    <source>
        <dbReference type="EMBL" id="MFC5650926.1"/>
    </source>
</evidence>
<evidence type="ECO:0000313" key="2">
    <source>
        <dbReference type="Proteomes" id="UP001596047"/>
    </source>
</evidence>
<proteinExistence type="predicted"/>
<comment type="caution">
    <text evidence="1">The sequence shown here is derived from an EMBL/GenBank/DDBJ whole genome shotgun (WGS) entry which is preliminary data.</text>
</comment>
<accession>A0ABW0W3C3</accession>
<name>A0ABW0W3C3_9BACL</name>
<dbReference type="RefSeq" id="WP_379189509.1">
    <property type="nucleotide sequence ID" value="NZ_JBHSOW010000063.1"/>
</dbReference>
<dbReference type="Proteomes" id="UP001596047">
    <property type="component" value="Unassembled WGS sequence"/>
</dbReference>
<protein>
    <submittedName>
        <fullName evidence="1">Uncharacterized protein</fullName>
    </submittedName>
</protein>